<comment type="caution">
    <text evidence="1">The sequence shown here is derived from an EMBL/GenBank/DDBJ whole genome shotgun (WGS) entry which is preliminary data.</text>
</comment>
<evidence type="ECO:0000313" key="2">
    <source>
        <dbReference type="Proteomes" id="UP000028582"/>
    </source>
</evidence>
<gene>
    <name evidence="1" type="ORF">F444_22379</name>
</gene>
<organism evidence="1 2">
    <name type="scientific">Phytophthora nicotianae P1976</name>
    <dbReference type="NCBI Taxonomy" id="1317066"/>
    <lineage>
        <taxon>Eukaryota</taxon>
        <taxon>Sar</taxon>
        <taxon>Stramenopiles</taxon>
        <taxon>Oomycota</taxon>
        <taxon>Peronosporomycetes</taxon>
        <taxon>Peronosporales</taxon>
        <taxon>Peronosporaceae</taxon>
        <taxon>Phytophthora</taxon>
    </lineage>
</organism>
<dbReference type="AlphaFoldDB" id="A0A080YXZ1"/>
<reference evidence="1 2" key="1">
    <citation type="submission" date="2013-11" db="EMBL/GenBank/DDBJ databases">
        <title>The Genome Sequence of Phytophthora parasitica P1976.</title>
        <authorList>
            <consortium name="The Broad Institute Genomics Platform"/>
            <person name="Russ C."/>
            <person name="Tyler B."/>
            <person name="Panabieres F."/>
            <person name="Shan W."/>
            <person name="Tripathy S."/>
            <person name="Grunwald N."/>
            <person name="Machado M."/>
            <person name="Johnson C.S."/>
            <person name="Walker B."/>
            <person name="Young S."/>
            <person name="Zeng Q."/>
            <person name="Gargeya S."/>
            <person name="Fitzgerald M."/>
            <person name="Haas B."/>
            <person name="Abouelleil A."/>
            <person name="Allen A.W."/>
            <person name="Alvarado L."/>
            <person name="Arachchi H.M."/>
            <person name="Berlin A.M."/>
            <person name="Chapman S.B."/>
            <person name="Gainer-Dewar J."/>
            <person name="Goldberg J."/>
            <person name="Griggs A."/>
            <person name="Gujja S."/>
            <person name="Hansen M."/>
            <person name="Howarth C."/>
            <person name="Imamovic A."/>
            <person name="Ireland A."/>
            <person name="Larimer J."/>
            <person name="McCowan C."/>
            <person name="Murphy C."/>
            <person name="Pearson M."/>
            <person name="Poon T.W."/>
            <person name="Priest M."/>
            <person name="Roberts A."/>
            <person name="Saif S."/>
            <person name="Shea T."/>
            <person name="Sisk P."/>
            <person name="Sykes S."/>
            <person name="Wortman J."/>
            <person name="Nusbaum C."/>
            <person name="Birren B."/>
        </authorList>
    </citation>
    <scope>NUCLEOTIDE SEQUENCE [LARGE SCALE GENOMIC DNA]</scope>
    <source>
        <strain evidence="1 2">P1976</strain>
    </source>
</reference>
<name>A0A080YXZ1_PHYNI</name>
<dbReference type="Proteomes" id="UP000028582">
    <property type="component" value="Unassembled WGS sequence"/>
</dbReference>
<dbReference type="EMBL" id="ANJA01004214">
    <property type="protein sequence ID" value="ETO59252.1"/>
    <property type="molecule type" value="Genomic_DNA"/>
</dbReference>
<sequence>MEKLLVERPNHCSATRRHVQQILARRRGLVNVGRLGHTQGKSQIAQSLLSLSDADKMDACGGSTSGNCGQVPQVVHNHHTG</sequence>
<evidence type="ECO:0000313" key="1">
    <source>
        <dbReference type="EMBL" id="ETO59252.1"/>
    </source>
</evidence>
<proteinExistence type="predicted"/>
<accession>A0A080YXZ1</accession>
<protein>
    <submittedName>
        <fullName evidence="1">Uncharacterized protein</fullName>
    </submittedName>
</protein>